<keyword evidence="4 6" id="KW-1133">Transmembrane helix</keyword>
<accession>A0ABV7C060</accession>
<feature type="transmembrane region" description="Helical" evidence="6">
    <location>
        <begin position="72"/>
        <end position="91"/>
    </location>
</feature>
<keyword evidence="9" id="KW-1185">Reference proteome</keyword>
<evidence type="ECO:0000256" key="4">
    <source>
        <dbReference type="ARBA" id="ARBA00022989"/>
    </source>
</evidence>
<feature type="domain" description="Major facilitator superfamily (MFS) profile" evidence="7">
    <location>
        <begin position="210"/>
        <end position="397"/>
    </location>
</feature>
<comment type="subcellular location">
    <subcellularLocation>
        <location evidence="1">Cell membrane</location>
        <topology evidence="1">Multi-pass membrane protein</topology>
    </subcellularLocation>
</comment>
<evidence type="ECO:0000256" key="6">
    <source>
        <dbReference type="SAM" id="Phobius"/>
    </source>
</evidence>
<feature type="transmembrane region" description="Helical" evidence="6">
    <location>
        <begin position="357"/>
        <end position="382"/>
    </location>
</feature>
<proteinExistence type="predicted"/>
<feature type="transmembrane region" description="Helical" evidence="6">
    <location>
        <begin position="97"/>
        <end position="123"/>
    </location>
</feature>
<dbReference type="Proteomes" id="UP001595420">
    <property type="component" value="Unassembled WGS sequence"/>
</dbReference>
<evidence type="ECO:0000313" key="8">
    <source>
        <dbReference type="EMBL" id="MFC3002394.1"/>
    </source>
</evidence>
<feature type="transmembrane region" description="Helical" evidence="6">
    <location>
        <begin position="284"/>
        <end position="311"/>
    </location>
</feature>
<protein>
    <submittedName>
        <fullName evidence="8">MFS transporter</fullName>
    </submittedName>
</protein>
<sequence>MHSQTPTALPLAFAALHGADQLALAALPLIAALHLGAGPGLTGALVAAQGAAWLLVALPAGVLADRMDRRRLLAGGGLAAATGFALAFLAAGQPVLLALAAFLGAGGVVAAALAACALLPALVPRPALPAANARLELGRALATLAAAPAAGLLAAWGLPQAGLGLAAMAAMLAAGLAWLLPPLPARQLAEQPGLAAAVAEGARFVRRQPLLRAIALAAIAWNAGFFALMAVAVPLALGPLGLEAGTTGLALGCYGAGLVAGALLAPAAARALPLGQVLLSGPGLSVLGVAALVLAPGAVTLAACMALLGFGPMLWQVAQTSLRQAVTPPGLLGRVGAVMQVAVFGVRPLGALAGGAVAAWLGAPAAVWLAALGFGLSLLAVATSQLAPLRELPEAVA</sequence>
<feature type="transmembrane region" description="Helical" evidence="6">
    <location>
        <begin position="213"/>
        <end position="237"/>
    </location>
</feature>
<comment type="caution">
    <text evidence="8">The sequence shown here is derived from an EMBL/GenBank/DDBJ whole genome shotgun (WGS) entry which is preliminary data.</text>
</comment>
<feature type="transmembrane region" description="Helical" evidence="6">
    <location>
        <begin position="41"/>
        <end position="60"/>
    </location>
</feature>
<evidence type="ECO:0000256" key="3">
    <source>
        <dbReference type="ARBA" id="ARBA00022692"/>
    </source>
</evidence>
<dbReference type="PROSITE" id="PS50850">
    <property type="entry name" value="MFS"/>
    <property type="match status" value="1"/>
</dbReference>
<evidence type="ECO:0000259" key="7">
    <source>
        <dbReference type="PROSITE" id="PS50850"/>
    </source>
</evidence>
<feature type="transmembrane region" description="Helical" evidence="6">
    <location>
        <begin position="162"/>
        <end position="180"/>
    </location>
</feature>
<dbReference type="EMBL" id="JBHRSB010000006">
    <property type="protein sequence ID" value="MFC3002394.1"/>
    <property type="molecule type" value="Genomic_DNA"/>
</dbReference>
<reference evidence="9" key="1">
    <citation type="journal article" date="2019" name="Int. J. Syst. Evol. Microbiol.">
        <title>The Global Catalogue of Microorganisms (GCM) 10K type strain sequencing project: providing services to taxonomists for standard genome sequencing and annotation.</title>
        <authorList>
            <consortium name="The Broad Institute Genomics Platform"/>
            <consortium name="The Broad Institute Genome Sequencing Center for Infectious Disease"/>
            <person name="Wu L."/>
            <person name="Ma J."/>
        </authorList>
    </citation>
    <scope>NUCLEOTIDE SEQUENCE [LARGE SCALE GENOMIC DNA]</scope>
    <source>
        <strain evidence="9">CGMCC 1.16855</strain>
    </source>
</reference>
<dbReference type="InterPro" id="IPR011701">
    <property type="entry name" value="MFS"/>
</dbReference>
<dbReference type="InterPro" id="IPR006311">
    <property type="entry name" value="TAT_signal"/>
</dbReference>
<organism evidence="8 9">
    <name type="scientific">Falsiroseomonas tokyonensis</name>
    <dbReference type="NCBI Taxonomy" id="430521"/>
    <lineage>
        <taxon>Bacteria</taxon>
        <taxon>Pseudomonadati</taxon>
        <taxon>Pseudomonadota</taxon>
        <taxon>Alphaproteobacteria</taxon>
        <taxon>Acetobacterales</taxon>
        <taxon>Roseomonadaceae</taxon>
        <taxon>Falsiroseomonas</taxon>
    </lineage>
</organism>
<feature type="transmembrane region" description="Helical" evidence="6">
    <location>
        <begin position="249"/>
        <end position="272"/>
    </location>
</feature>
<evidence type="ECO:0000256" key="2">
    <source>
        <dbReference type="ARBA" id="ARBA00022475"/>
    </source>
</evidence>
<dbReference type="Pfam" id="PF07690">
    <property type="entry name" value="MFS_1"/>
    <property type="match status" value="1"/>
</dbReference>
<evidence type="ECO:0000256" key="1">
    <source>
        <dbReference type="ARBA" id="ARBA00004651"/>
    </source>
</evidence>
<feature type="transmembrane region" description="Helical" evidence="6">
    <location>
        <begin position="331"/>
        <end position="350"/>
    </location>
</feature>
<dbReference type="PANTHER" id="PTHR23513:SF6">
    <property type="entry name" value="MAJOR FACILITATOR SUPERFAMILY ASSOCIATED DOMAIN-CONTAINING PROTEIN"/>
    <property type="match status" value="1"/>
</dbReference>
<name>A0ABV7C060_9PROT</name>
<dbReference type="InterPro" id="IPR020846">
    <property type="entry name" value="MFS_dom"/>
</dbReference>
<keyword evidence="5 6" id="KW-0472">Membrane</keyword>
<gene>
    <name evidence="8" type="ORF">ACFOD3_21015</name>
</gene>
<dbReference type="PANTHER" id="PTHR23513">
    <property type="entry name" value="INTEGRAL MEMBRANE EFFLUX PROTEIN-RELATED"/>
    <property type="match status" value="1"/>
</dbReference>
<keyword evidence="2" id="KW-1003">Cell membrane</keyword>
<feature type="transmembrane region" description="Helical" evidence="6">
    <location>
        <begin position="135"/>
        <end position="156"/>
    </location>
</feature>
<keyword evidence="3 6" id="KW-0812">Transmembrane</keyword>
<evidence type="ECO:0000256" key="5">
    <source>
        <dbReference type="ARBA" id="ARBA00023136"/>
    </source>
</evidence>
<dbReference type="PROSITE" id="PS51318">
    <property type="entry name" value="TAT"/>
    <property type="match status" value="1"/>
</dbReference>
<evidence type="ECO:0000313" key="9">
    <source>
        <dbReference type="Proteomes" id="UP001595420"/>
    </source>
</evidence>
<dbReference type="RefSeq" id="WP_216838474.1">
    <property type="nucleotide sequence ID" value="NZ_JAFNJS010000006.1"/>
</dbReference>